<feature type="non-terminal residue" evidence="2">
    <location>
        <position position="248"/>
    </location>
</feature>
<dbReference type="Proteomes" id="UP001140094">
    <property type="component" value="Unassembled WGS sequence"/>
</dbReference>
<feature type="compositionally biased region" description="Polar residues" evidence="1">
    <location>
        <begin position="226"/>
        <end position="241"/>
    </location>
</feature>
<gene>
    <name evidence="2" type="ORF">H4R20_007030</name>
</gene>
<feature type="compositionally biased region" description="Low complexity" evidence="1">
    <location>
        <begin position="205"/>
        <end position="217"/>
    </location>
</feature>
<feature type="compositionally biased region" description="Polar residues" evidence="1">
    <location>
        <begin position="122"/>
        <end position="143"/>
    </location>
</feature>
<dbReference type="EMBL" id="JANBUO010003560">
    <property type="protein sequence ID" value="KAJ2790342.1"/>
    <property type="molecule type" value="Genomic_DNA"/>
</dbReference>
<proteinExistence type="predicted"/>
<organism evidence="2 3">
    <name type="scientific">Coemansia guatemalensis</name>
    <dbReference type="NCBI Taxonomy" id="2761395"/>
    <lineage>
        <taxon>Eukaryota</taxon>
        <taxon>Fungi</taxon>
        <taxon>Fungi incertae sedis</taxon>
        <taxon>Zoopagomycota</taxon>
        <taxon>Kickxellomycotina</taxon>
        <taxon>Kickxellomycetes</taxon>
        <taxon>Kickxellales</taxon>
        <taxon>Kickxellaceae</taxon>
        <taxon>Coemansia</taxon>
    </lineage>
</organism>
<protein>
    <submittedName>
        <fullName evidence="2">Uncharacterized protein</fullName>
    </submittedName>
</protein>
<feature type="compositionally biased region" description="Polar residues" evidence="1">
    <location>
        <begin position="106"/>
        <end position="115"/>
    </location>
</feature>
<keyword evidence="3" id="KW-1185">Reference proteome</keyword>
<evidence type="ECO:0000313" key="3">
    <source>
        <dbReference type="Proteomes" id="UP001140094"/>
    </source>
</evidence>
<evidence type="ECO:0000313" key="2">
    <source>
        <dbReference type="EMBL" id="KAJ2790342.1"/>
    </source>
</evidence>
<evidence type="ECO:0000256" key="1">
    <source>
        <dbReference type="SAM" id="MobiDB-lite"/>
    </source>
</evidence>
<reference evidence="2" key="1">
    <citation type="submission" date="2022-07" db="EMBL/GenBank/DDBJ databases">
        <title>Phylogenomic reconstructions and comparative analyses of Kickxellomycotina fungi.</title>
        <authorList>
            <person name="Reynolds N.K."/>
            <person name="Stajich J.E."/>
            <person name="Barry K."/>
            <person name="Grigoriev I.V."/>
            <person name="Crous P."/>
            <person name="Smith M.E."/>
        </authorList>
    </citation>
    <scope>NUCLEOTIDE SEQUENCE</scope>
    <source>
        <strain evidence="2">NRRL 1565</strain>
    </source>
</reference>
<name>A0A9W8HSK1_9FUNG</name>
<feature type="compositionally biased region" description="Polar residues" evidence="1">
    <location>
        <begin position="67"/>
        <end position="80"/>
    </location>
</feature>
<feature type="compositionally biased region" description="Polar residues" evidence="1">
    <location>
        <begin position="1"/>
        <end position="33"/>
    </location>
</feature>
<sequence length="248" mass="25398">MNRKGQTATNLKTSSSKRPNLTYAQFAGNNNAGDSDKTSSAASSTTAAQNQPGGFSAAAKQGRQRTPDNATTDAGSNGNPVVSGRGARNGGAQRSHSRDAPVRLPSRNSVSSSGGTPAIQFGSLNQQTRSLSPPVAQRTSGAGTTSGGVPATHGKSTAKLNFGTIIGSNSEDSSSRRPPNSSGSHDASARAGHHGRQQNHHQRQGSRSSGHGRQSQGYTPTRKDSSGSTSYKHGAQKTTQKPYDAGAS</sequence>
<feature type="region of interest" description="Disordered" evidence="1">
    <location>
        <begin position="1"/>
        <end position="248"/>
    </location>
</feature>
<accession>A0A9W8HSK1</accession>
<feature type="compositionally biased region" description="Low complexity" evidence="1">
    <location>
        <begin position="167"/>
        <end position="184"/>
    </location>
</feature>
<dbReference type="OrthoDB" id="5599701at2759"/>
<comment type="caution">
    <text evidence="2">The sequence shown here is derived from an EMBL/GenBank/DDBJ whole genome shotgun (WGS) entry which is preliminary data.</text>
</comment>
<feature type="compositionally biased region" description="Basic residues" evidence="1">
    <location>
        <begin position="191"/>
        <end position="204"/>
    </location>
</feature>
<feature type="compositionally biased region" description="Low complexity" evidence="1">
    <location>
        <begin position="38"/>
        <end position="48"/>
    </location>
</feature>
<dbReference type="AlphaFoldDB" id="A0A9W8HSK1"/>